<sequence length="112" mass="13041">MPNYAREVEVVQCPFNKSHVVRSHRIQYHIVKCLKNYKGSKVPCPFNASEYIDPDEMMMHLGQCPYRMIRETHFFYSRSCVANGYPPSTPFLHDDLPQSDENWGIDSPDEDG</sequence>
<evidence type="ECO:0000313" key="6">
    <source>
        <dbReference type="EMBL" id="KAK9507389.1"/>
    </source>
</evidence>
<feature type="domain" description="CHHC U11-48K-type" evidence="5">
    <location>
        <begin position="10"/>
        <end position="37"/>
    </location>
</feature>
<dbReference type="PANTHER" id="PTHR21402">
    <property type="entry name" value="GAMETOCYTE SPECIFIC FACTOR 1-RELATED"/>
    <property type="match status" value="1"/>
</dbReference>
<evidence type="ECO:0000259" key="5">
    <source>
        <dbReference type="PROSITE" id="PS51800"/>
    </source>
</evidence>
<protein>
    <recommendedName>
        <fullName evidence="5">CHHC U11-48K-type domain-containing protein</fullName>
    </recommendedName>
</protein>
<accession>A0AAW1DBG5</accession>
<evidence type="ECO:0000256" key="1">
    <source>
        <dbReference type="ARBA" id="ARBA00022723"/>
    </source>
</evidence>
<dbReference type="InterPro" id="IPR051591">
    <property type="entry name" value="UPF0224_FAM112_RNA_Proc"/>
</dbReference>
<dbReference type="EMBL" id="JAPXFL010000004">
    <property type="protein sequence ID" value="KAK9507389.1"/>
    <property type="molecule type" value="Genomic_DNA"/>
</dbReference>
<evidence type="ECO:0000256" key="3">
    <source>
        <dbReference type="ARBA" id="ARBA00022833"/>
    </source>
</evidence>
<dbReference type="InterPro" id="IPR036236">
    <property type="entry name" value="Znf_C2H2_sf"/>
</dbReference>
<dbReference type="InterPro" id="IPR022776">
    <property type="entry name" value="TRM13/UPF0224_CHHC_Znf_dom"/>
</dbReference>
<organism evidence="6 7">
    <name type="scientific">Rhynocoris fuscipes</name>
    <dbReference type="NCBI Taxonomy" id="488301"/>
    <lineage>
        <taxon>Eukaryota</taxon>
        <taxon>Metazoa</taxon>
        <taxon>Ecdysozoa</taxon>
        <taxon>Arthropoda</taxon>
        <taxon>Hexapoda</taxon>
        <taxon>Insecta</taxon>
        <taxon>Pterygota</taxon>
        <taxon>Neoptera</taxon>
        <taxon>Paraneoptera</taxon>
        <taxon>Hemiptera</taxon>
        <taxon>Heteroptera</taxon>
        <taxon>Panheteroptera</taxon>
        <taxon>Cimicomorpha</taxon>
        <taxon>Reduviidae</taxon>
        <taxon>Harpactorinae</taxon>
        <taxon>Harpactorini</taxon>
        <taxon>Rhynocoris</taxon>
    </lineage>
</organism>
<gene>
    <name evidence="6" type="ORF">O3M35_007255</name>
</gene>
<dbReference type="PROSITE" id="PS51800">
    <property type="entry name" value="ZF_CHHC_U11_48K"/>
    <property type="match status" value="2"/>
</dbReference>
<keyword evidence="2" id="KW-0863">Zinc-finger</keyword>
<dbReference type="AlphaFoldDB" id="A0AAW1DBG5"/>
<keyword evidence="7" id="KW-1185">Reference proteome</keyword>
<keyword evidence="3" id="KW-0862">Zinc</keyword>
<dbReference type="Pfam" id="PF05253">
    <property type="entry name" value="zf-U11-48K"/>
    <property type="match status" value="1"/>
</dbReference>
<reference evidence="6 7" key="1">
    <citation type="submission" date="2022-12" db="EMBL/GenBank/DDBJ databases">
        <title>Chromosome-level genome assembly of true bugs.</title>
        <authorList>
            <person name="Ma L."/>
            <person name="Li H."/>
        </authorList>
    </citation>
    <scope>NUCLEOTIDE SEQUENCE [LARGE SCALE GENOMIC DNA]</scope>
    <source>
        <strain evidence="6">Lab_2022b</strain>
    </source>
</reference>
<name>A0AAW1DBG5_9HEMI</name>
<feature type="domain" description="CHHC U11-48K-type" evidence="5">
    <location>
        <begin position="41"/>
        <end position="68"/>
    </location>
</feature>
<evidence type="ECO:0000313" key="7">
    <source>
        <dbReference type="Proteomes" id="UP001461498"/>
    </source>
</evidence>
<dbReference type="Proteomes" id="UP001461498">
    <property type="component" value="Unassembled WGS sequence"/>
</dbReference>
<proteinExistence type="predicted"/>
<comment type="caution">
    <text evidence="6">The sequence shown here is derived from an EMBL/GenBank/DDBJ whole genome shotgun (WGS) entry which is preliminary data.</text>
</comment>
<evidence type="ECO:0000256" key="2">
    <source>
        <dbReference type="ARBA" id="ARBA00022771"/>
    </source>
</evidence>
<evidence type="ECO:0000256" key="4">
    <source>
        <dbReference type="SAM" id="MobiDB-lite"/>
    </source>
</evidence>
<dbReference type="GO" id="GO:0008270">
    <property type="term" value="F:zinc ion binding"/>
    <property type="evidence" value="ECO:0007669"/>
    <property type="project" value="UniProtKB-KW"/>
</dbReference>
<dbReference type="PANTHER" id="PTHR21402:SF5">
    <property type="entry name" value="GAMETOCYTE SPECIFIC FACTOR 1"/>
    <property type="match status" value="1"/>
</dbReference>
<dbReference type="SUPFAM" id="SSF57667">
    <property type="entry name" value="beta-beta-alpha zinc fingers"/>
    <property type="match status" value="1"/>
</dbReference>
<feature type="region of interest" description="Disordered" evidence="4">
    <location>
        <begin position="91"/>
        <end position="112"/>
    </location>
</feature>
<keyword evidence="1" id="KW-0479">Metal-binding</keyword>